<dbReference type="RefSeq" id="WP_022969546.1">
    <property type="nucleotide sequence ID" value="NZ_ATVD01000003.1"/>
</dbReference>
<keyword evidence="13" id="KW-0843">Virulence</keyword>
<feature type="modified residue" description="Phosphohistidine" evidence="17">
    <location>
        <position position="902"/>
    </location>
</feature>
<dbReference type="STRING" id="1121015.GCA_000420545_01931"/>
<evidence type="ECO:0000256" key="6">
    <source>
        <dbReference type="ARBA" id="ARBA00022679"/>
    </source>
</evidence>
<dbReference type="SMART" id="SM00073">
    <property type="entry name" value="HPT"/>
    <property type="match status" value="1"/>
</dbReference>
<comment type="subunit">
    <text evidence="15">At low DSF concentrations, interacts with RpfF.</text>
</comment>
<dbReference type="InterPro" id="IPR035965">
    <property type="entry name" value="PAS-like_dom_sf"/>
</dbReference>
<dbReference type="PANTHER" id="PTHR45339:SF1">
    <property type="entry name" value="HYBRID SIGNAL TRANSDUCTION HISTIDINE KINASE J"/>
    <property type="match status" value="1"/>
</dbReference>
<evidence type="ECO:0000256" key="12">
    <source>
        <dbReference type="ARBA" id="ARBA00023012"/>
    </source>
</evidence>
<keyword evidence="26" id="KW-1185">Reference proteome</keyword>
<dbReference type="Gene3D" id="3.40.50.2300">
    <property type="match status" value="1"/>
</dbReference>
<dbReference type="InterPro" id="IPR001610">
    <property type="entry name" value="PAC"/>
</dbReference>
<dbReference type="NCBIfam" id="TIGR00229">
    <property type="entry name" value="sensory_box"/>
    <property type="match status" value="1"/>
</dbReference>
<evidence type="ECO:0000313" key="25">
    <source>
        <dbReference type="EMBL" id="KFN44236.1"/>
    </source>
</evidence>
<feature type="domain" description="Response regulatory" evidence="21">
    <location>
        <begin position="699"/>
        <end position="818"/>
    </location>
</feature>
<dbReference type="CDD" id="cd00082">
    <property type="entry name" value="HisKA"/>
    <property type="match status" value="1"/>
</dbReference>
<dbReference type="SUPFAM" id="SSF47226">
    <property type="entry name" value="Histidine-containing phosphotransfer domain, HPT domain"/>
    <property type="match status" value="1"/>
</dbReference>
<comment type="catalytic activity">
    <reaction evidence="1">
        <text>ATP + protein L-histidine = ADP + protein N-phospho-L-histidine.</text>
        <dbReference type="EC" id="2.7.13.3"/>
    </reaction>
</comment>
<dbReference type="EMBL" id="AVCI01000003">
    <property type="protein sequence ID" value="KFN44236.1"/>
    <property type="molecule type" value="Genomic_DNA"/>
</dbReference>
<proteinExistence type="predicted"/>
<evidence type="ECO:0000256" key="19">
    <source>
        <dbReference type="SAM" id="Phobius"/>
    </source>
</evidence>
<dbReference type="PROSITE" id="PS50112">
    <property type="entry name" value="PAS"/>
    <property type="match status" value="1"/>
</dbReference>
<dbReference type="InterPro" id="IPR003594">
    <property type="entry name" value="HATPase_dom"/>
</dbReference>
<evidence type="ECO:0000256" key="2">
    <source>
        <dbReference type="ARBA" id="ARBA00004429"/>
    </source>
</evidence>
<dbReference type="PROSITE" id="PS50113">
    <property type="entry name" value="PAC"/>
    <property type="match status" value="1"/>
</dbReference>
<organism evidence="25 26">
    <name type="scientific">Arenimonas oryziterrae DSM 21050 = YC6267</name>
    <dbReference type="NCBI Taxonomy" id="1121015"/>
    <lineage>
        <taxon>Bacteria</taxon>
        <taxon>Pseudomonadati</taxon>
        <taxon>Pseudomonadota</taxon>
        <taxon>Gammaproteobacteria</taxon>
        <taxon>Lysobacterales</taxon>
        <taxon>Lysobacteraceae</taxon>
        <taxon>Arenimonas</taxon>
    </lineage>
</organism>
<evidence type="ECO:0000256" key="15">
    <source>
        <dbReference type="ARBA" id="ARBA00064003"/>
    </source>
</evidence>
<dbReference type="Pfam" id="PF01627">
    <property type="entry name" value="Hpt"/>
    <property type="match status" value="1"/>
</dbReference>
<dbReference type="SMART" id="SM00448">
    <property type="entry name" value="REC"/>
    <property type="match status" value="1"/>
</dbReference>
<name>A0A091AXQ2_9GAMM</name>
<keyword evidence="5 18" id="KW-0597">Phosphoprotein</keyword>
<evidence type="ECO:0000256" key="5">
    <source>
        <dbReference type="ARBA" id="ARBA00022553"/>
    </source>
</evidence>
<dbReference type="InterPro" id="IPR036097">
    <property type="entry name" value="HisK_dim/P_sf"/>
</dbReference>
<accession>A0A091AXQ2</accession>
<evidence type="ECO:0000256" key="7">
    <source>
        <dbReference type="ARBA" id="ARBA00022692"/>
    </source>
</evidence>
<keyword evidence="14 19" id="KW-0472">Membrane</keyword>
<evidence type="ECO:0000256" key="3">
    <source>
        <dbReference type="ARBA" id="ARBA00012438"/>
    </source>
</evidence>
<evidence type="ECO:0000256" key="10">
    <source>
        <dbReference type="ARBA" id="ARBA00022840"/>
    </source>
</evidence>
<keyword evidence="4" id="KW-1003">Cell membrane</keyword>
<dbReference type="CDD" id="cd00088">
    <property type="entry name" value="HPT"/>
    <property type="match status" value="1"/>
</dbReference>
<dbReference type="Gene3D" id="1.20.120.160">
    <property type="entry name" value="HPT domain"/>
    <property type="match status" value="1"/>
</dbReference>
<evidence type="ECO:0000256" key="4">
    <source>
        <dbReference type="ARBA" id="ARBA00022475"/>
    </source>
</evidence>
<dbReference type="SMART" id="SM00091">
    <property type="entry name" value="PAS"/>
    <property type="match status" value="1"/>
</dbReference>
<dbReference type="FunFam" id="1.10.287.130:FF:000002">
    <property type="entry name" value="Two-component osmosensing histidine kinase"/>
    <property type="match status" value="1"/>
</dbReference>
<keyword evidence="8" id="KW-0547">Nucleotide-binding</keyword>
<dbReference type="AlphaFoldDB" id="A0A091AXQ2"/>
<dbReference type="InterPro" id="IPR000700">
    <property type="entry name" value="PAS-assoc_C"/>
</dbReference>
<dbReference type="PROSITE" id="PS50109">
    <property type="entry name" value="HIS_KIN"/>
    <property type="match status" value="1"/>
</dbReference>
<dbReference type="SUPFAM" id="SSF47384">
    <property type="entry name" value="Homodimeric domain of signal transducing histidine kinase"/>
    <property type="match status" value="1"/>
</dbReference>
<evidence type="ECO:0000256" key="13">
    <source>
        <dbReference type="ARBA" id="ARBA00023026"/>
    </source>
</evidence>
<dbReference type="CDD" id="cd16922">
    <property type="entry name" value="HATPase_EvgS-ArcB-TorS-like"/>
    <property type="match status" value="1"/>
</dbReference>
<dbReference type="PANTHER" id="PTHR45339">
    <property type="entry name" value="HYBRID SIGNAL TRANSDUCTION HISTIDINE KINASE J"/>
    <property type="match status" value="1"/>
</dbReference>
<dbReference type="InterPro" id="IPR004358">
    <property type="entry name" value="Sig_transdc_His_kin-like_C"/>
</dbReference>
<dbReference type="Pfam" id="PF02518">
    <property type="entry name" value="HATPase_c"/>
    <property type="match status" value="1"/>
</dbReference>
<dbReference type="Gene3D" id="3.30.450.20">
    <property type="entry name" value="PAS domain"/>
    <property type="match status" value="1"/>
</dbReference>
<dbReference type="InterPro" id="IPR000014">
    <property type="entry name" value="PAS"/>
</dbReference>
<dbReference type="GO" id="GO:0000155">
    <property type="term" value="F:phosphorelay sensor kinase activity"/>
    <property type="evidence" value="ECO:0007669"/>
    <property type="project" value="InterPro"/>
</dbReference>
<dbReference type="FunFam" id="3.30.565.10:FF:000010">
    <property type="entry name" value="Sensor histidine kinase RcsC"/>
    <property type="match status" value="1"/>
</dbReference>
<dbReference type="Pfam" id="PF13426">
    <property type="entry name" value="PAS_9"/>
    <property type="match status" value="1"/>
</dbReference>
<dbReference type="Gene3D" id="6.10.340.10">
    <property type="match status" value="1"/>
</dbReference>
<dbReference type="PROSITE" id="PS50894">
    <property type="entry name" value="HPT"/>
    <property type="match status" value="1"/>
</dbReference>
<evidence type="ECO:0000256" key="18">
    <source>
        <dbReference type="PROSITE-ProRule" id="PRU00169"/>
    </source>
</evidence>
<evidence type="ECO:0000259" key="21">
    <source>
        <dbReference type="PROSITE" id="PS50110"/>
    </source>
</evidence>
<dbReference type="OrthoDB" id="9797243at2"/>
<dbReference type="InterPro" id="IPR036890">
    <property type="entry name" value="HATPase_C_sf"/>
</dbReference>
<dbReference type="SUPFAM" id="SSF55785">
    <property type="entry name" value="PYP-like sensor domain (PAS domain)"/>
    <property type="match status" value="1"/>
</dbReference>
<dbReference type="InterPro" id="IPR008207">
    <property type="entry name" value="Sig_transdc_His_kin_Hpt_dom"/>
</dbReference>
<sequence>MIALGKTLSIRQQLLGLFGLMLIASIGVLLLDEWERRNNTDALRQLKDESLNSLRRIKAVSDAYGLDYVDTTFRVRNDLMSWEEGVQVIDGAKLRIDAHWRTLSAEPQSTEQKELIAQIDRAKVRADAAAVTLRGILVRKDIGELGRFADTELYPAIDPVTMRLKYFSDLQLIEANRRVQASLWRAREAALLRIVLIIGGLVLFAFIAQSIVRNIYKGVESLRDLSQQMRRHDYNAVPRFRAEGELGEVLDGFLTMRDDVQRFENELNEQLLNNERVRFSLQQSEVFQRSLFAAARVAVMSIDLEGRFTSFNPFAEKLTGYRAEEMNGRRTADRLLLPEEMAMVAGNLTAALDRPVPTDARLIPVMIEQGLPPQEWTIVRKDGSHVPVLLATSGMRDESGKMVGFLGVATDLTQIKLLERKLRASEVAAREANIAKSSFLAAMSHEIRTPMIGVTGMLEVLSHSELDTEQRRTIHVIQQSADSLLKIIGDILDFSKVEAGRLELAPITLDLGRLLQSTAANFTGSASSKGLVLTITLDPRVGPAHVADGLRLRQILSNFLSNAIKFTDAGFVEVALEWKGRLEDQDQLVFRVTDTGIGVTEEQQARLFQPFSQAEGSTTRRFGGTGLGLVISQRLAGMMGGEVTMESTPGAGTTLRLSVSLPRGRVEDIEADPARPGQPGAFTPRALPTVAQAEAERSLILIVDDHPTNRLVVARQLALAGYASEAVDDGAQGLERWRSGRYALVLSDVHMPVMDGYQMARALREEEMRAHRVRTPVVALTAAALKGEAERCLSAGMDDYLAKPVSIAELAACLLKWLPHTRAPETGTLPSLPIAPLPTSLPQLHTPPSPLDPSVLAELTGGDAADLRAVLDDFLASTQDDLQALRQAREDGDTAALARQAHKIKGAAKLVGAQELAHAAAELELAAKAADWPQLLPLSADVQTAAERLRLHVQAM</sequence>
<feature type="domain" description="Histidine kinase" evidence="20">
    <location>
        <begin position="442"/>
        <end position="663"/>
    </location>
</feature>
<reference evidence="25 26" key="1">
    <citation type="submission" date="2013-09" db="EMBL/GenBank/DDBJ databases">
        <title>Genome sequencing of Arenimonas oryziterrae.</title>
        <authorList>
            <person name="Chen F."/>
            <person name="Wang G."/>
        </authorList>
    </citation>
    <scope>NUCLEOTIDE SEQUENCE [LARGE SCALE GENOMIC DNA]</scope>
    <source>
        <strain evidence="25 26">YC6267</strain>
    </source>
</reference>
<keyword evidence="7 19" id="KW-0812">Transmembrane</keyword>
<dbReference type="CDD" id="cd17546">
    <property type="entry name" value="REC_hyHK_CKI1_RcsC-like"/>
    <property type="match status" value="1"/>
</dbReference>
<evidence type="ECO:0000256" key="16">
    <source>
        <dbReference type="ARBA" id="ARBA00068150"/>
    </source>
</evidence>
<dbReference type="EC" id="2.7.13.3" evidence="3"/>
<evidence type="ECO:0000259" key="22">
    <source>
        <dbReference type="PROSITE" id="PS50112"/>
    </source>
</evidence>
<dbReference type="InterPro" id="IPR001789">
    <property type="entry name" value="Sig_transdc_resp-reg_receiver"/>
</dbReference>
<dbReference type="Gene3D" id="3.30.565.10">
    <property type="entry name" value="Histidine kinase-like ATPase, C-terminal domain"/>
    <property type="match status" value="1"/>
</dbReference>
<dbReference type="SMART" id="SM00387">
    <property type="entry name" value="HATPase_c"/>
    <property type="match status" value="1"/>
</dbReference>
<comment type="subcellular location">
    <subcellularLocation>
        <location evidence="2">Cell inner membrane</location>
        <topology evidence="2">Multi-pass membrane protein</topology>
    </subcellularLocation>
</comment>
<feature type="domain" description="PAS" evidence="22">
    <location>
        <begin position="284"/>
        <end position="355"/>
    </location>
</feature>
<dbReference type="GO" id="GO:0005886">
    <property type="term" value="C:plasma membrane"/>
    <property type="evidence" value="ECO:0007669"/>
    <property type="project" value="UniProtKB-SubCell"/>
</dbReference>
<dbReference type="SMART" id="SM00086">
    <property type="entry name" value="PAC"/>
    <property type="match status" value="1"/>
</dbReference>
<dbReference type="InterPro" id="IPR036641">
    <property type="entry name" value="HPT_dom_sf"/>
</dbReference>
<evidence type="ECO:0000259" key="23">
    <source>
        <dbReference type="PROSITE" id="PS50113"/>
    </source>
</evidence>
<keyword evidence="11 19" id="KW-1133">Transmembrane helix</keyword>
<comment type="caution">
    <text evidence="25">The sequence shown here is derived from an EMBL/GenBank/DDBJ whole genome shotgun (WGS) entry which is preliminary data.</text>
</comment>
<keyword evidence="6" id="KW-0808">Transferase</keyword>
<evidence type="ECO:0000256" key="17">
    <source>
        <dbReference type="PROSITE-ProRule" id="PRU00110"/>
    </source>
</evidence>
<evidence type="ECO:0000256" key="8">
    <source>
        <dbReference type="ARBA" id="ARBA00022741"/>
    </source>
</evidence>
<feature type="domain" description="HPt" evidence="24">
    <location>
        <begin position="863"/>
        <end position="956"/>
    </location>
</feature>
<feature type="modified residue" description="4-aspartylphosphate" evidence="18">
    <location>
        <position position="748"/>
    </location>
</feature>
<dbReference type="SUPFAM" id="SSF52172">
    <property type="entry name" value="CheY-like"/>
    <property type="match status" value="1"/>
</dbReference>
<dbReference type="SMART" id="SM00388">
    <property type="entry name" value="HisKA"/>
    <property type="match status" value="1"/>
</dbReference>
<dbReference type="InterPro" id="IPR011006">
    <property type="entry name" value="CheY-like_superfamily"/>
</dbReference>
<dbReference type="PRINTS" id="PR00344">
    <property type="entry name" value="BCTRLSENSOR"/>
</dbReference>
<evidence type="ECO:0000313" key="26">
    <source>
        <dbReference type="Proteomes" id="UP000029385"/>
    </source>
</evidence>
<feature type="transmembrane region" description="Helical" evidence="19">
    <location>
        <begin position="12"/>
        <end position="31"/>
    </location>
</feature>
<evidence type="ECO:0000256" key="9">
    <source>
        <dbReference type="ARBA" id="ARBA00022777"/>
    </source>
</evidence>
<evidence type="ECO:0000259" key="20">
    <source>
        <dbReference type="PROSITE" id="PS50109"/>
    </source>
</evidence>
<gene>
    <name evidence="25" type="ORF">N789_07400</name>
</gene>
<dbReference type="SUPFAM" id="SSF55874">
    <property type="entry name" value="ATPase domain of HSP90 chaperone/DNA topoisomerase II/histidine kinase"/>
    <property type="match status" value="1"/>
</dbReference>
<keyword evidence="9" id="KW-0418">Kinase</keyword>
<dbReference type="Pfam" id="PF00072">
    <property type="entry name" value="Response_reg"/>
    <property type="match status" value="1"/>
</dbReference>
<dbReference type="InterPro" id="IPR005467">
    <property type="entry name" value="His_kinase_dom"/>
</dbReference>
<dbReference type="eggNOG" id="COG5002">
    <property type="taxonomic scope" value="Bacteria"/>
</dbReference>
<evidence type="ECO:0000256" key="14">
    <source>
        <dbReference type="ARBA" id="ARBA00023136"/>
    </source>
</evidence>
<evidence type="ECO:0000256" key="11">
    <source>
        <dbReference type="ARBA" id="ARBA00022989"/>
    </source>
</evidence>
<evidence type="ECO:0000259" key="24">
    <source>
        <dbReference type="PROSITE" id="PS50894"/>
    </source>
</evidence>
<protein>
    <recommendedName>
        <fullName evidence="16">Sensory/regulatory protein RpfC</fullName>
        <ecNumber evidence="3">2.7.13.3</ecNumber>
    </recommendedName>
</protein>
<dbReference type="Gene3D" id="1.10.287.130">
    <property type="match status" value="1"/>
</dbReference>
<dbReference type="PATRIC" id="fig|1121015.4.peg.968"/>
<dbReference type="Pfam" id="PF00512">
    <property type="entry name" value="HisKA"/>
    <property type="match status" value="1"/>
</dbReference>
<feature type="transmembrane region" description="Helical" evidence="19">
    <location>
        <begin position="190"/>
        <end position="212"/>
    </location>
</feature>
<keyword evidence="10" id="KW-0067">ATP-binding</keyword>
<dbReference type="Proteomes" id="UP000029385">
    <property type="component" value="Unassembled WGS sequence"/>
</dbReference>
<feature type="domain" description="PAC" evidence="23">
    <location>
        <begin position="372"/>
        <end position="424"/>
    </location>
</feature>
<dbReference type="InterPro" id="IPR003661">
    <property type="entry name" value="HisK_dim/P_dom"/>
</dbReference>
<dbReference type="CDD" id="cd00130">
    <property type="entry name" value="PAS"/>
    <property type="match status" value="1"/>
</dbReference>
<evidence type="ECO:0000256" key="1">
    <source>
        <dbReference type="ARBA" id="ARBA00000085"/>
    </source>
</evidence>
<dbReference type="GO" id="GO:0005524">
    <property type="term" value="F:ATP binding"/>
    <property type="evidence" value="ECO:0007669"/>
    <property type="project" value="UniProtKB-KW"/>
</dbReference>
<keyword evidence="12" id="KW-0902">Two-component regulatory system</keyword>
<dbReference type="PROSITE" id="PS50110">
    <property type="entry name" value="RESPONSE_REGULATORY"/>
    <property type="match status" value="1"/>
</dbReference>